<evidence type="ECO:0000256" key="7">
    <source>
        <dbReference type="ARBA" id="ARBA00022833"/>
    </source>
</evidence>
<evidence type="ECO:0000256" key="6">
    <source>
        <dbReference type="ARBA" id="ARBA00022741"/>
    </source>
</evidence>
<dbReference type="InterPro" id="IPR001763">
    <property type="entry name" value="Rhodanese-like_dom"/>
</dbReference>
<evidence type="ECO:0000256" key="1">
    <source>
        <dbReference type="ARBA" id="ARBA00004514"/>
    </source>
</evidence>
<evidence type="ECO:0000256" key="5">
    <source>
        <dbReference type="ARBA" id="ARBA00022723"/>
    </source>
</evidence>
<comment type="caution">
    <text evidence="13">The sequence shown here is derived from an EMBL/GenBank/DDBJ whole genome shotgun (WGS) entry which is preliminary data.</text>
</comment>
<keyword evidence="6 10" id="KW-0547">Nucleotide-binding</keyword>
<dbReference type="Gene3D" id="3.40.250.10">
    <property type="entry name" value="Rhodanese-like domain"/>
    <property type="match status" value="2"/>
</dbReference>
<evidence type="ECO:0000256" key="11">
    <source>
        <dbReference type="SAM" id="Coils"/>
    </source>
</evidence>
<feature type="coiled-coil region" evidence="11">
    <location>
        <begin position="12"/>
        <end position="39"/>
    </location>
</feature>
<keyword evidence="11" id="KW-0175">Coiled coil</keyword>
<feature type="domain" description="Rhodanese" evidence="12">
    <location>
        <begin position="339"/>
        <end position="411"/>
    </location>
</feature>
<dbReference type="InterPro" id="IPR028885">
    <property type="entry name" value="MOCS3/Uba4"/>
</dbReference>
<gene>
    <name evidence="10" type="primary">MOCS3</name>
    <name evidence="10" type="synonym">CNX5</name>
    <name evidence="10" type="synonym">UBA4</name>
    <name evidence="13" type="ORF">C4D60_Mb09t01730</name>
</gene>
<dbReference type="SUPFAM" id="SSF52821">
    <property type="entry name" value="Rhodanese/Cell cycle control phosphatase"/>
    <property type="match status" value="1"/>
</dbReference>
<keyword evidence="9 10" id="KW-0511">Multifunctional enzyme</keyword>
<dbReference type="Proteomes" id="UP000317650">
    <property type="component" value="Chromosome 9"/>
</dbReference>
<dbReference type="PROSITE" id="PS50206">
    <property type="entry name" value="RHODANESE_3"/>
    <property type="match status" value="2"/>
</dbReference>
<protein>
    <recommendedName>
        <fullName evidence="10">Adenylyltransferase and sulfurtransferase MOCS3</fullName>
    </recommendedName>
    <alternativeName>
        <fullName evidence="10">Molybdenum cofactor synthesis protein 3</fullName>
    </alternativeName>
    <domain>
        <recommendedName>
            <fullName evidence="10">Molybdopterin-synthase adenylyltransferase</fullName>
            <ecNumber evidence="10">2.7.7.80</ecNumber>
        </recommendedName>
        <alternativeName>
            <fullName evidence="10">Adenylyltransferase MOCS3</fullName>
        </alternativeName>
        <alternativeName>
            <fullName evidence="10">Sulfur carrier protein MOCS2A adenylyltransferase</fullName>
        </alternativeName>
    </domain>
    <domain>
        <recommendedName>
            <fullName evidence="10">Molybdopterin-synthase sulfurtransferase</fullName>
            <ecNumber evidence="10">2.8.1.11</ecNumber>
        </recommendedName>
        <alternativeName>
            <fullName evidence="10">Sulfurtransferase MOCS3</fullName>
        </alternativeName>
        <alternativeName>
            <fullName evidence="10">Sulfur carrier protein MOCS2A sulfurtransferase</fullName>
        </alternativeName>
    </domain>
</protein>
<dbReference type="FunFam" id="3.40.50.720:FF:000033">
    <property type="entry name" value="Adenylyltransferase and sulfurtransferase MOCS3"/>
    <property type="match status" value="1"/>
</dbReference>
<keyword evidence="7 10" id="KW-0862">Zinc</keyword>
<dbReference type="SUPFAM" id="SSF69572">
    <property type="entry name" value="Activating enzymes of the ubiquitin-like proteins"/>
    <property type="match status" value="1"/>
</dbReference>
<keyword evidence="4 10" id="KW-0819">tRNA processing</keyword>
<comment type="pathway">
    <text evidence="10">Cofactor biosynthesis; molybdopterin biosynthesis.</text>
</comment>
<dbReference type="CDD" id="cd00757">
    <property type="entry name" value="ThiF_MoeB_HesA_family"/>
    <property type="match status" value="1"/>
</dbReference>
<comment type="pathway">
    <text evidence="10">tRNA modification; 5-methoxycarbonylmethyl-2-thiouridine-tRNA biosynthesis.</text>
</comment>
<feature type="active site" description="Cysteine persulfide intermediate; for sulfurtransferase activity" evidence="10">
    <location>
        <position position="486"/>
    </location>
</feature>
<comment type="catalytic activity">
    <reaction evidence="10">
        <text>[molybdopterin-synthase sulfur-carrier protein]-C-terminal Gly-Gly-AMP + S-sulfanyl-L-cysteinyl-[cysteine desulfurase] + AH2 = [molybdopterin-synthase sulfur-carrier protein]-C-terminal-Gly-aminoethanethioate + L-cysteinyl-[cysteine desulfurase] + A + AMP + 2 H(+)</text>
        <dbReference type="Rhea" id="RHEA:48612"/>
        <dbReference type="Rhea" id="RHEA-COMP:12157"/>
        <dbReference type="Rhea" id="RHEA-COMP:12158"/>
        <dbReference type="Rhea" id="RHEA-COMP:12159"/>
        <dbReference type="Rhea" id="RHEA-COMP:19907"/>
        <dbReference type="ChEBI" id="CHEBI:13193"/>
        <dbReference type="ChEBI" id="CHEBI:15378"/>
        <dbReference type="ChEBI" id="CHEBI:17499"/>
        <dbReference type="ChEBI" id="CHEBI:29950"/>
        <dbReference type="ChEBI" id="CHEBI:61963"/>
        <dbReference type="ChEBI" id="CHEBI:90618"/>
        <dbReference type="ChEBI" id="CHEBI:232372"/>
        <dbReference type="ChEBI" id="CHEBI:456215"/>
        <dbReference type="EC" id="2.8.1.11"/>
    </reaction>
</comment>
<feature type="binding site" evidence="10">
    <location>
        <position position="241"/>
    </location>
    <ligand>
        <name>Zn(2+)</name>
        <dbReference type="ChEBI" id="CHEBI:29105"/>
    </ligand>
</feature>
<dbReference type="EMBL" id="PYDT01000010">
    <property type="protein sequence ID" value="THU46134.1"/>
    <property type="molecule type" value="Genomic_DNA"/>
</dbReference>
<feature type="binding site" evidence="10">
    <location>
        <position position="238"/>
    </location>
    <ligand>
        <name>Zn(2+)</name>
        <dbReference type="ChEBI" id="CHEBI:29105"/>
    </ligand>
</feature>
<dbReference type="HAMAP" id="MF_03049">
    <property type="entry name" value="MOCS3_Uba4"/>
    <property type="match status" value="1"/>
</dbReference>
<comment type="similarity">
    <text evidence="10">In the N-terminal section; belongs to the HesA/MoeB/ThiF family. UBA4 subfamily.</text>
</comment>
<dbReference type="PANTHER" id="PTHR10953">
    <property type="entry name" value="UBIQUITIN-ACTIVATING ENZYME E1"/>
    <property type="match status" value="1"/>
</dbReference>
<dbReference type="STRING" id="52838.A0A4S8IEN0"/>
<organism evidence="13 14">
    <name type="scientific">Musa balbisiana</name>
    <name type="common">Banana</name>
    <dbReference type="NCBI Taxonomy" id="52838"/>
    <lineage>
        <taxon>Eukaryota</taxon>
        <taxon>Viridiplantae</taxon>
        <taxon>Streptophyta</taxon>
        <taxon>Embryophyta</taxon>
        <taxon>Tracheophyta</taxon>
        <taxon>Spermatophyta</taxon>
        <taxon>Magnoliopsida</taxon>
        <taxon>Liliopsida</taxon>
        <taxon>Zingiberales</taxon>
        <taxon>Musaceae</taxon>
        <taxon>Musa</taxon>
    </lineage>
</organism>
<feature type="binding site" evidence="10">
    <location>
        <position position="108"/>
    </location>
    <ligand>
        <name>ATP</name>
        <dbReference type="ChEBI" id="CHEBI:30616"/>
    </ligand>
</feature>
<keyword evidence="10" id="KW-0501">Molybdenum cofactor biosynthesis</keyword>
<reference evidence="13 14" key="1">
    <citation type="journal article" date="2019" name="Nat. Plants">
        <title>Genome sequencing of Musa balbisiana reveals subgenome evolution and function divergence in polyploid bananas.</title>
        <authorList>
            <person name="Yao X."/>
        </authorList>
    </citation>
    <scope>NUCLEOTIDE SEQUENCE [LARGE SCALE GENOMIC DNA]</scope>
    <source>
        <strain evidence="14">cv. DH-PKW</strain>
        <tissue evidence="13">Leaves</tissue>
    </source>
</reference>
<dbReference type="GO" id="GO:0002143">
    <property type="term" value="P:tRNA wobble position uridine thiolation"/>
    <property type="evidence" value="ECO:0007669"/>
    <property type="project" value="InterPro"/>
</dbReference>
<dbReference type="InterPro" id="IPR045886">
    <property type="entry name" value="ThiF/MoeB/HesA"/>
</dbReference>
<dbReference type="GO" id="GO:0005829">
    <property type="term" value="C:cytosol"/>
    <property type="evidence" value="ECO:0007669"/>
    <property type="project" value="UniProtKB-SubCell"/>
</dbReference>
<evidence type="ECO:0000256" key="4">
    <source>
        <dbReference type="ARBA" id="ARBA00022694"/>
    </source>
</evidence>
<dbReference type="UniPathway" id="UPA00344"/>
<dbReference type="GO" id="GO:0061605">
    <property type="term" value="F:molybdopterin-synthase adenylyltransferase activity"/>
    <property type="evidence" value="ECO:0007669"/>
    <property type="project" value="UniProtKB-EC"/>
</dbReference>
<dbReference type="InterPro" id="IPR035985">
    <property type="entry name" value="Ubiquitin-activating_enz"/>
</dbReference>
<dbReference type="PANTHER" id="PTHR10953:SF102">
    <property type="entry name" value="ADENYLYLTRANSFERASE AND SULFURTRANSFERASE MOCS3"/>
    <property type="match status" value="1"/>
</dbReference>
<comment type="subcellular location">
    <subcellularLocation>
        <location evidence="1">Cytoplasm</location>
        <location evidence="1">Cytosol</location>
    </subcellularLocation>
</comment>
<dbReference type="Gene3D" id="3.40.50.720">
    <property type="entry name" value="NAD(P)-binding Rossmann-like Domain"/>
    <property type="match status" value="1"/>
</dbReference>
<proteinExistence type="inferred from homology"/>
<comment type="function">
    <text evidence="10">Plays a central role in 2-thiolation of mcm(5)S(2)U at tRNA wobble positions of cytosolic tRNA(Lys), tRNA(Glu) and tRNA(Gln). Also essential during biosynthesis of the molybdenum cofactor. Acts by mediating the C-terminal thiocarboxylation of sulfur carriers URM1 and MOCS2A. Its N-terminus first activates URM1 and MOCS2A as acyl-adenylates (-COAMP), then the persulfide sulfur on the catalytic cysteine is transferred to URM1 and MOCS2A to form thiocarboxylation (-COSH) of their C-terminus. The reaction probably involves hydrogen sulfide that is generated from the persulfide intermediate and that acts as nucleophile towards URM1 and MOCS2A. Subsequently, a transient disulfide bond is formed. Does not use thiosulfate as sulfur donor; NFS1 probably acting as a sulfur donor for thiocarboxylation reactions.</text>
</comment>
<dbReference type="UniPathway" id="UPA00988"/>
<dbReference type="InterPro" id="IPR036873">
    <property type="entry name" value="Rhodanese-like_dom_sf"/>
</dbReference>
<dbReference type="SMART" id="SM00450">
    <property type="entry name" value="RHOD"/>
    <property type="match status" value="1"/>
</dbReference>
<feature type="binding site" evidence="10">
    <location>
        <position position="295"/>
    </location>
    <ligand>
        <name>Zn(2+)</name>
        <dbReference type="ChEBI" id="CHEBI:29105"/>
    </ligand>
</feature>
<dbReference type="AlphaFoldDB" id="A0A4S8IEN0"/>
<dbReference type="GO" id="GO:0006777">
    <property type="term" value="P:Mo-molybdopterin cofactor biosynthetic process"/>
    <property type="evidence" value="ECO:0007669"/>
    <property type="project" value="UniProtKB-UniRule"/>
</dbReference>
<dbReference type="GO" id="GO:0042292">
    <property type="term" value="F:URM1 activating enzyme activity"/>
    <property type="evidence" value="ECO:0007669"/>
    <property type="project" value="TreeGrafter"/>
</dbReference>
<dbReference type="Pfam" id="PF00581">
    <property type="entry name" value="Rhodanese"/>
    <property type="match status" value="1"/>
</dbReference>
<keyword evidence="14" id="KW-1185">Reference proteome</keyword>
<feature type="binding site" evidence="10">
    <location>
        <begin position="197"/>
        <end position="198"/>
    </location>
    <ligand>
        <name>ATP</name>
        <dbReference type="ChEBI" id="CHEBI:30616"/>
    </ligand>
</feature>
<feature type="binding site" evidence="10">
    <location>
        <position position="153"/>
    </location>
    <ligand>
        <name>ATP</name>
        <dbReference type="ChEBI" id="CHEBI:30616"/>
    </ligand>
</feature>
<evidence type="ECO:0000313" key="13">
    <source>
        <dbReference type="EMBL" id="THU46134.1"/>
    </source>
</evidence>
<comment type="catalytic activity">
    <reaction evidence="10">
        <text>[molybdopterin-synthase sulfur-carrier protein]-C-terminal Gly-Gly + ATP + H(+) = [molybdopterin-synthase sulfur-carrier protein]-C-terminal Gly-Gly-AMP + diphosphate</text>
        <dbReference type="Rhea" id="RHEA:43616"/>
        <dbReference type="Rhea" id="RHEA-COMP:12159"/>
        <dbReference type="Rhea" id="RHEA-COMP:12202"/>
        <dbReference type="ChEBI" id="CHEBI:15378"/>
        <dbReference type="ChEBI" id="CHEBI:30616"/>
        <dbReference type="ChEBI" id="CHEBI:33019"/>
        <dbReference type="ChEBI" id="CHEBI:90618"/>
        <dbReference type="ChEBI" id="CHEBI:90778"/>
        <dbReference type="EC" id="2.7.7.80"/>
    </reaction>
</comment>
<dbReference type="GO" id="GO:0004792">
    <property type="term" value="F:thiosulfate-cyanide sulfurtransferase activity"/>
    <property type="evidence" value="ECO:0007669"/>
    <property type="project" value="TreeGrafter"/>
</dbReference>
<keyword evidence="8 10" id="KW-0067">ATP-binding</keyword>
<sequence>MDSKEIGSGSSGADLLREIERLRAEKEELESRIHLLEAQIKPRGAAEDKSGSCSLSSLSCSQMNGATISCLSPEMIHRYSRHLLLPDFGVEGQLKLSKSSILVVGAGGLGSPVAMYLVACGVGCLGIVDSDIVELNNLHRQIIHTEAYAGQSKVKSAASSCHAINSSVKLVEHREALQAVNALDIVSKYDIVVDATDNLPSRYMISDCCVLLDKPLVSGAALGLEGQLTVYNYNGGPCYRCLFPTPPPSAACQRCSDSGVLGVVPGVIGCLQALEAIKVASAVKIRGRSPACLICGENAAFTREIFQSFDYENFTQSPMSDKSSEKLNLIPESSRITAIPKSMNIPLSNLEDKLSTIHSALKQAAQDSGKCASLFVVCRRGNDSQRAVDYLSKNGFPLAKDISSEKLNLIPESSRITGKEYNEIVNTGEPHVLVDVRPVHHFKIAAIPKSMNIPLSNLEDKLSTIHSALKQAAQDSGKCASLFVVCRRGNDSQRAVDYLSKNGFPLAKDIVGGLQSWSQDVDHTFPSY</sequence>
<feature type="binding site" evidence="10">
    <location>
        <position position="129"/>
    </location>
    <ligand>
        <name>ATP</name>
        <dbReference type="ChEBI" id="CHEBI:30616"/>
    </ligand>
</feature>
<feature type="domain" description="Rhodanese" evidence="12">
    <location>
        <begin position="427"/>
        <end position="526"/>
    </location>
</feature>
<comment type="cofactor">
    <cofactor evidence="10">
        <name>Zn(2+)</name>
        <dbReference type="ChEBI" id="CHEBI:29105"/>
    </cofactor>
    <text evidence="10">Binds 1 zinc ion per subunit.</text>
</comment>
<keyword evidence="3 10" id="KW-0808">Transferase</keyword>
<keyword evidence="2 10" id="KW-0963">Cytoplasm</keyword>
<dbReference type="EC" id="2.7.7.80" evidence="10"/>
<feature type="binding site" evidence="10">
    <location>
        <position position="292"/>
    </location>
    <ligand>
        <name>Zn(2+)</name>
        <dbReference type="ChEBI" id="CHEBI:29105"/>
    </ligand>
</feature>
<evidence type="ECO:0000256" key="9">
    <source>
        <dbReference type="ARBA" id="ARBA00023268"/>
    </source>
</evidence>
<evidence type="ECO:0000256" key="2">
    <source>
        <dbReference type="ARBA" id="ARBA00022490"/>
    </source>
</evidence>
<evidence type="ECO:0000256" key="8">
    <source>
        <dbReference type="ARBA" id="ARBA00022840"/>
    </source>
</evidence>
<dbReference type="EC" id="2.8.1.11" evidence="10"/>
<dbReference type="InterPro" id="IPR000594">
    <property type="entry name" value="ThiF_NAD_FAD-bd"/>
</dbReference>
<feature type="binding site" evidence="10">
    <location>
        <begin position="136"/>
        <end position="140"/>
    </location>
    <ligand>
        <name>ATP</name>
        <dbReference type="ChEBI" id="CHEBI:30616"/>
    </ligand>
</feature>
<accession>A0A4S8IEN0</accession>
<evidence type="ECO:0000259" key="12">
    <source>
        <dbReference type="PROSITE" id="PS50206"/>
    </source>
</evidence>
<dbReference type="FunFam" id="3.40.250.10:FF:000014">
    <property type="entry name" value="Adenylyltransferase and sulfurtransferase MOCS3"/>
    <property type="match status" value="1"/>
</dbReference>
<dbReference type="GO" id="GO:0061604">
    <property type="term" value="F:molybdopterin-synthase sulfurtransferase activity"/>
    <property type="evidence" value="ECO:0007669"/>
    <property type="project" value="UniProtKB-EC"/>
</dbReference>
<evidence type="ECO:0000256" key="3">
    <source>
        <dbReference type="ARBA" id="ARBA00022679"/>
    </source>
</evidence>
<evidence type="ECO:0000256" key="10">
    <source>
        <dbReference type="HAMAP-Rule" id="MF_03049"/>
    </source>
</evidence>
<name>A0A4S8IEN0_MUSBA</name>
<evidence type="ECO:0000313" key="14">
    <source>
        <dbReference type="Proteomes" id="UP000317650"/>
    </source>
</evidence>
<dbReference type="GO" id="GO:0046872">
    <property type="term" value="F:metal ion binding"/>
    <property type="evidence" value="ECO:0007669"/>
    <property type="project" value="UniProtKB-KW"/>
</dbReference>
<keyword evidence="5 10" id="KW-0479">Metal-binding</keyword>
<feature type="active site" description="Glycyl thioester intermediate; for adenylyltransferase activity" evidence="10">
    <location>
        <position position="255"/>
    </location>
</feature>
<dbReference type="Pfam" id="PF00899">
    <property type="entry name" value="ThiF"/>
    <property type="match status" value="1"/>
</dbReference>
<dbReference type="GO" id="GO:0005524">
    <property type="term" value="F:ATP binding"/>
    <property type="evidence" value="ECO:0007669"/>
    <property type="project" value="UniProtKB-KW"/>
</dbReference>